<evidence type="ECO:0000256" key="3">
    <source>
        <dbReference type="ARBA" id="ARBA00007069"/>
    </source>
</evidence>
<feature type="transmembrane region" description="Helical" evidence="10">
    <location>
        <begin position="88"/>
        <end position="108"/>
    </location>
</feature>
<dbReference type="NCBIfam" id="TIGR02141">
    <property type="entry name" value="modB_ABC"/>
    <property type="match status" value="1"/>
</dbReference>
<evidence type="ECO:0000313" key="14">
    <source>
        <dbReference type="EMBL" id="SPZ12116.1"/>
    </source>
</evidence>
<evidence type="ECO:0000313" key="16">
    <source>
        <dbReference type="Proteomes" id="UP000626180"/>
    </source>
</evidence>
<keyword evidence="11" id="KW-0997">Cell inner membrane</keyword>
<accession>A0A2X2D352</accession>
<evidence type="ECO:0000313" key="13">
    <source>
        <dbReference type="EMBL" id="MBF8641040.1"/>
    </source>
</evidence>
<keyword evidence="5" id="KW-1003">Cell membrane</keyword>
<dbReference type="GO" id="GO:0005886">
    <property type="term" value="C:plasma membrane"/>
    <property type="evidence" value="ECO:0007669"/>
    <property type="project" value="UniProtKB-SubCell"/>
</dbReference>
<dbReference type="InterPro" id="IPR011867">
    <property type="entry name" value="ModB_ABC"/>
</dbReference>
<dbReference type="InterPro" id="IPR000515">
    <property type="entry name" value="MetI-like"/>
</dbReference>
<feature type="domain" description="ABC transmembrane type-1" evidence="12">
    <location>
        <begin position="11"/>
        <end position="216"/>
    </location>
</feature>
<keyword evidence="9 10" id="KW-0472">Membrane</keyword>
<evidence type="ECO:0000259" key="12">
    <source>
        <dbReference type="PROSITE" id="PS50928"/>
    </source>
</evidence>
<keyword evidence="6 11" id="KW-0500">Molybdenum</keyword>
<feature type="transmembrane region" description="Helical" evidence="10">
    <location>
        <begin position="12"/>
        <end position="34"/>
    </location>
</feature>
<dbReference type="PROSITE" id="PS50928">
    <property type="entry name" value="ABC_TM1"/>
    <property type="match status" value="1"/>
</dbReference>
<dbReference type="InterPro" id="IPR035906">
    <property type="entry name" value="MetI-like_sf"/>
</dbReference>
<dbReference type="RefSeq" id="WP_010796037.1">
    <property type="nucleotide sequence ID" value="NZ_FQYS01000004.1"/>
</dbReference>
<evidence type="ECO:0000256" key="8">
    <source>
        <dbReference type="ARBA" id="ARBA00022989"/>
    </source>
</evidence>
<gene>
    <name evidence="14" type="primary">modB_2</name>
    <name evidence="13" type="synonym">modB</name>
    <name evidence="13" type="ORF">IRZ65_10125</name>
    <name evidence="14" type="ORF">NCTC11842_04292</name>
</gene>
<evidence type="ECO:0000256" key="9">
    <source>
        <dbReference type="ARBA" id="ARBA00023136"/>
    </source>
</evidence>
<dbReference type="Gene3D" id="1.10.3720.10">
    <property type="entry name" value="MetI-like"/>
    <property type="match status" value="1"/>
</dbReference>
<keyword evidence="4 10" id="KW-0813">Transport</keyword>
<dbReference type="Proteomes" id="UP000250443">
    <property type="component" value="Unassembled WGS sequence"/>
</dbReference>
<comment type="subcellular location">
    <subcellularLocation>
        <location evidence="11">Cell inner membrane</location>
        <topology evidence="11">Multi-pass membrane protein</topology>
    </subcellularLocation>
    <subcellularLocation>
        <location evidence="2 10">Cell membrane</location>
        <topology evidence="2 10">Multi-pass membrane protein</topology>
    </subcellularLocation>
</comment>
<dbReference type="PANTHER" id="PTHR30183:SF8">
    <property type="entry name" value="MOLYBDENUM TRANSPORT SYSTEM PERMEASE"/>
    <property type="match status" value="1"/>
</dbReference>
<evidence type="ECO:0000256" key="5">
    <source>
        <dbReference type="ARBA" id="ARBA00022475"/>
    </source>
</evidence>
<dbReference type="Pfam" id="PF00528">
    <property type="entry name" value="BPD_transp_1"/>
    <property type="match status" value="1"/>
</dbReference>
<sequence length="233" mass="25437">MLLSEGDWQALALTLKLAVLSTVLLLLIGLPLAAWRVRKQTRLRQVLDAVIALPLVLPPTVLGFYLLVVFAPDSMLGSAWETVFGHPLPFSFAGLVMGSMIYSIPFVVQPLTVAFRELNPRLLEAAATLGCGRIERFFRVTLPLLKRGLLVAASLAFAHTLGEFGVVLMLGGSIPGQTQVVSIAIFQHVEALHYAEAHRLAGFLLVLSFLILLFVYGNGDTRSYSALRVTSRR</sequence>
<evidence type="ECO:0000256" key="2">
    <source>
        <dbReference type="ARBA" id="ARBA00004651"/>
    </source>
</evidence>
<evidence type="ECO:0000256" key="1">
    <source>
        <dbReference type="ARBA" id="ARBA00002949"/>
    </source>
</evidence>
<feature type="transmembrane region" description="Helical" evidence="10">
    <location>
        <begin position="149"/>
        <end position="170"/>
    </location>
</feature>
<keyword evidence="16" id="KW-1185">Reference proteome</keyword>
<dbReference type="EMBL" id="UAUF01000014">
    <property type="protein sequence ID" value="SPZ12116.1"/>
    <property type="molecule type" value="Genomic_DNA"/>
</dbReference>
<organism evidence="14 15">
    <name type="scientific">Pseudomonas luteola</name>
    <dbReference type="NCBI Taxonomy" id="47886"/>
    <lineage>
        <taxon>Bacteria</taxon>
        <taxon>Pseudomonadati</taxon>
        <taxon>Pseudomonadota</taxon>
        <taxon>Gammaproteobacteria</taxon>
        <taxon>Pseudomonadales</taxon>
        <taxon>Pseudomonadaceae</taxon>
        <taxon>Pseudomonas</taxon>
    </lineage>
</organism>
<dbReference type="PANTHER" id="PTHR30183">
    <property type="entry name" value="MOLYBDENUM TRANSPORT SYSTEM PERMEASE PROTEIN MODB"/>
    <property type="match status" value="1"/>
</dbReference>
<comment type="function">
    <text evidence="1 11">Part of the binding-protein-dependent transport system for molybdenum; probably responsible for the translocation of the substrate across the membrane.</text>
</comment>
<dbReference type="GO" id="GO:0015098">
    <property type="term" value="F:molybdate ion transmembrane transporter activity"/>
    <property type="evidence" value="ECO:0007669"/>
    <property type="project" value="UniProtKB-UniRule"/>
</dbReference>
<comment type="similarity">
    <text evidence="3 11">Belongs to the binding-protein-dependent transport system permease family. CysTW subfamily.</text>
</comment>
<feature type="transmembrane region" description="Helical" evidence="10">
    <location>
        <begin position="200"/>
        <end position="218"/>
    </location>
</feature>
<dbReference type="SUPFAM" id="SSF161098">
    <property type="entry name" value="MetI-like"/>
    <property type="match status" value="1"/>
</dbReference>
<reference evidence="14 15" key="1">
    <citation type="submission" date="2018-06" db="EMBL/GenBank/DDBJ databases">
        <authorList>
            <consortium name="Pathogen Informatics"/>
            <person name="Doyle S."/>
        </authorList>
    </citation>
    <scope>NUCLEOTIDE SEQUENCE [LARGE SCALE GENOMIC DNA]</scope>
    <source>
        <strain evidence="14 15">NCTC11842</strain>
    </source>
</reference>
<dbReference type="EMBL" id="JADMCD010000004">
    <property type="protein sequence ID" value="MBF8641040.1"/>
    <property type="molecule type" value="Genomic_DNA"/>
</dbReference>
<reference evidence="13 16" key="2">
    <citation type="submission" date="2020-10" db="EMBL/GenBank/DDBJ databases">
        <title>Genome sequences of Pseudomonas isolates.</title>
        <authorList>
            <person name="Wessels L."/>
            <person name="Reich F."/>
            <person name="Hammerl J."/>
        </authorList>
    </citation>
    <scope>NUCLEOTIDE SEQUENCE [LARGE SCALE GENOMIC DNA]</scope>
    <source>
        <strain evidence="13 16">20-MO00624-0</strain>
    </source>
</reference>
<evidence type="ECO:0000256" key="10">
    <source>
        <dbReference type="RuleBase" id="RU363032"/>
    </source>
</evidence>
<evidence type="ECO:0000256" key="6">
    <source>
        <dbReference type="ARBA" id="ARBA00022505"/>
    </source>
</evidence>
<keyword evidence="7 10" id="KW-0812">Transmembrane</keyword>
<evidence type="ECO:0000256" key="4">
    <source>
        <dbReference type="ARBA" id="ARBA00022448"/>
    </source>
</evidence>
<dbReference type="CDD" id="cd06261">
    <property type="entry name" value="TM_PBP2"/>
    <property type="match status" value="1"/>
</dbReference>
<dbReference type="AlphaFoldDB" id="A0A2X2D352"/>
<evidence type="ECO:0000256" key="7">
    <source>
        <dbReference type="ARBA" id="ARBA00022692"/>
    </source>
</evidence>
<protein>
    <recommendedName>
        <fullName evidence="11">Molybdenum transport system permease</fullName>
    </recommendedName>
</protein>
<proteinExistence type="inferred from homology"/>
<dbReference type="Proteomes" id="UP000626180">
    <property type="component" value="Unassembled WGS sequence"/>
</dbReference>
<feature type="transmembrane region" description="Helical" evidence="10">
    <location>
        <begin position="46"/>
        <end position="68"/>
    </location>
</feature>
<evidence type="ECO:0000313" key="15">
    <source>
        <dbReference type="Proteomes" id="UP000250443"/>
    </source>
</evidence>
<name>A0A2X2D352_PSELU</name>
<keyword evidence="8 10" id="KW-1133">Transmembrane helix</keyword>
<evidence type="ECO:0000256" key="11">
    <source>
        <dbReference type="RuleBase" id="RU365097"/>
    </source>
</evidence>